<keyword evidence="6" id="KW-1185">Reference proteome</keyword>
<dbReference type="PANTHER" id="PTHR43132:SF2">
    <property type="entry name" value="ARSENICAL RESISTANCE OPERON REPRESSOR ARSR-RELATED"/>
    <property type="match status" value="1"/>
</dbReference>
<dbReference type="PANTHER" id="PTHR43132">
    <property type="entry name" value="ARSENICAL RESISTANCE OPERON REPRESSOR ARSR-RELATED"/>
    <property type="match status" value="1"/>
</dbReference>
<keyword evidence="3" id="KW-0804">Transcription</keyword>
<organism evidence="5 6">
    <name type="scientific">Deinococcus yavapaiensis KR-236</name>
    <dbReference type="NCBI Taxonomy" id="694435"/>
    <lineage>
        <taxon>Bacteria</taxon>
        <taxon>Thermotogati</taxon>
        <taxon>Deinococcota</taxon>
        <taxon>Deinococci</taxon>
        <taxon>Deinococcales</taxon>
        <taxon>Deinococcaceae</taxon>
        <taxon>Deinococcus</taxon>
    </lineage>
</organism>
<dbReference type="SMART" id="SM00418">
    <property type="entry name" value="HTH_ARSR"/>
    <property type="match status" value="1"/>
</dbReference>
<dbReference type="InterPro" id="IPR036388">
    <property type="entry name" value="WH-like_DNA-bd_sf"/>
</dbReference>
<gene>
    <name evidence="5" type="ORF">DES52_105194</name>
</gene>
<dbReference type="GO" id="GO:0003677">
    <property type="term" value="F:DNA binding"/>
    <property type="evidence" value="ECO:0007669"/>
    <property type="project" value="UniProtKB-KW"/>
</dbReference>
<dbReference type="InterPro" id="IPR001845">
    <property type="entry name" value="HTH_ArsR_DNA-bd_dom"/>
</dbReference>
<dbReference type="InterPro" id="IPR018656">
    <property type="entry name" value="DUF2087"/>
</dbReference>
<dbReference type="AlphaFoldDB" id="A0A318SJT9"/>
<dbReference type="PROSITE" id="PS50987">
    <property type="entry name" value="HTH_ARSR_2"/>
    <property type="match status" value="1"/>
</dbReference>
<dbReference type="EMBL" id="QJSX01000005">
    <property type="protein sequence ID" value="PYE54556.1"/>
    <property type="molecule type" value="Genomic_DNA"/>
</dbReference>
<evidence type="ECO:0000313" key="6">
    <source>
        <dbReference type="Proteomes" id="UP000248326"/>
    </source>
</evidence>
<comment type="caution">
    <text evidence="5">The sequence shown here is derived from an EMBL/GenBank/DDBJ whole genome shotgun (WGS) entry which is preliminary data.</text>
</comment>
<dbReference type="InterPro" id="IPR051011">
    <property type="entry name" value="Metal_resp_trans_reg"/>
</dbReference>
<evidence type="ECO:0000256" key="2">
    <source>
        <dbReference type="ARBA" id="ARBA00023125"/>
    </source>
</evidence>
<dbReference type="InterPro" id="IPR011991">
    <property type="entry name" value="ArsR-like_HTH"/>
</dbReference>
<reference evidence="5 6" key="1">
    <citation type="submission" date="2018-06" db="EMBL/GenBank/DDBJ databases">
        <title>Genomic Encyclopedia of Type Strains, Phase IV (KMG-IV): sequencing the most valuable type-strain genomes for metagenomic binning, comparative biology and taxonomic classification.</title>
        <authorList>
            <person name="Goeker M."/>
        </authorList>
    </citation>
    <scope>NUCLEOTIDE SEQUENCE [LARGE SCALE GENOMIC DNA]</scope>
    <source>
        <strain evidence="5 6">DSM 18048</strain>
    </source>
</reference>
<protein>
    <recommendedName>
        <fullName evidence="4">HTH arsR-type domain-containing protein</fullName>
    </recommendedName>
</protein>
<name>A0A318SJT9_9DEIO</name>
<sequence length="192" mass="21827">MTQLKQAAETFKALSHPGRLVIVNLTWEQERHGDELAAILKLSPATVSHHLSALTDAKLLQARRDGPYVLYSANRDVFSASLAHLVLLRQDTPPPGENLYREKILRSYLKDGRLTTIPAQRKKRDVILAWLADHFEPERDYTEREVSSKIAEFHEDFFTLRRELIGAGLMTRANGVYRRADSPASLEARPLD</sequence>
<evidence type="ECO:0000256" key="1">
    <source>
        <dbReference type="ARBA" id="ARBA00023015"/>
    </source>
</evidence>
<keyword evidence="1" id="KW-0805">Transcription regulation</keyword>
<dbReference type="Proteomes" id="UP000248326">
    <property type="component" value="Unassembled WGS sequence"/>
</dbReference>
<keyword evidence="2" id="KW-0238">DNA-binding</keyword>
<dbReference type="GO" id="GO:0003700">
    <property type="term" value="F:DNA-binding transcription factor activity"/>
    <property type="evidence" value="ECO:0007669"/>
    <property type="project" value="InterPro"/>
</dbReference>
<feature type="domain" description="HTH arsR-type" evidence="4">
    <location>
        <begin position="1"/>
        <end position="93"/>
    </location>
</feature>
<dbReference type="InterPro" id="IPR036390">
    <property type="entry name" value="WH_DNA-bd_sf"/>
</dbReference>
<dbReference type="PRINTS" id="PR00778">
    <property type="entry name" value="HTHARSR"/>
</dbReference>
<dbReference type="Pfam" id="PF01022">
    <property type="entry name" value="HTH_5"/>
    <property type="match status" value="1"/>
</dbReference>
<dbReference type="CDD" id="cd00090">
    <property type="entry name" value="HTH_ARSR"/>
    <property type="match status" value="1"/>
</dbReference>
<proteinExistence type="predicted"/>
<accession>A0A318SJT9</accession>
<dbReference type="Gene3D" id="1.10.10.10">
    <property type="entry name" value="Winged helix-like DNA-binding domain superfamily/Winged helix DNA-binding domain"/>
    <property type="match status" value="1"/>
</dbReference>
<dbReference type="NCBIfam" id="NF033788">
    <property type="entry name" value="HTH_metalloreg"/>
    <property type="match status" value="1"/>
</dbReference>
<dbReference type="SUPFAM" id="SSF46785">
    <property type="entry name" value="Winged helix' DNA-binding domain"/>
    <property type="match status" value="1"/>
</dbReference>
<dbReference type="Pfam" id="PF09860">
    <property type="entry name" value="DUF2087"/>
    <property type="match status" value="1"/>
</dbReference>
<dbReference type="RefSeq" id="WP_170130951.1">
    <property type="nucleotide sequence ID" value="NZ_QJSX01000005.1"/>
</dbReference>
<evidence type="ECO:0000256" key="3">
    <source>
        <dbReference type="ARBA" id="ARBA00023163"/>
    </source>
</evidence>
<evidence type="ECO:0000259" key="4">
    <source>
        <dbReference type="PROSITE" id="PS50987"/>
    </source>
</evidence>
<evidence type="ECO:0000313" key="5">
    <source>
        <dbReference type="EMBL" id="PYE54556.1"/>
    </source>
</evidence>